<evidence type="ECO:0000256" key="1">
    <source>
        <dbReference type="ARBA" id="ARBA00004370"/>
    </source>
</evidence>
<evidence type="ECO:0000256" key="2">
    <source>
        <dbReference type="ARBA" id="ARBA00022692"/>
    </source>
</evidence>
<protein>
    <recommendedName>
        <fullName evidence="7">G-protein coupled receptors family 1 profile domain-containing protein</fullName>
    </recommendedName>
</protein>
<dbReference type="CDD" id="cd14978">
    <property type="entry name" value="7tmA_FMRFamide_R-like"/>
    <property type="match status" value="1"/>
</dbReference>
<proteinExistence type="predicted"/>
<evidence type="ECO:0000259" key="7">
    <source>
        <dbReference type="PROSITE" id="PS50262"/>
    </source>
</evidence>
<keyword evidence="4 6" id="KW-0472">Membrane</keyword>
<evidence type="ECO:0000256" key="3">
    <source>
        <dbReference type="ARBA" id="ARBA00022989"/>
    </source>
</evidence>
<feature type="transmembrane region" description="Helical" evidence="6">
    <location>
        <begin position="35"/>
        <end position="57"/>
    </location>
</feature>
<feature type="domain" description="G-protein coupled receptors family 1 profile" evidence="7">
    <location>
        <begin position="50"/>
        <end position="326"/>
    </location>
</feature>
<reference evidence="8" key="1">
    <citation type="journal article" date="2023" name="Mol. Biol. Evol.">
        <title>Third-Generation Sequencing Reveals the Adaptive Role of the Epigenome in Three Deep-Sea Polychaetes.</title>
        <authorList>
            <person name="Perez M."/>
            <person name="Aroh O."/>
            <person name="Sun Y."/>
            <person name="Lan Y."/>
            <person name="Juniper S.K."/>
            <person name="Young C.R."/>
            <person name="Angers B."/>
            <person name="Qian P.Y."/>
        </authorList>
    </citation>
    <scope>NUCLEOTIDE SEQUENCE</scope>
    <source>
        <strain evidence="8">P08H-3</strain>
    </source>
</reference>
<evidence type="ECO:0000256" key="5">
    <source>
        <dbReference type="SAM" id="MobiDB-lite"/>
    </source>
</evidence>
<keyword evidence="2 6" id="KW-0812">Transmembrane</keyword>
<dbReference type="Pfam" id="PF00001">
    <property type="entry name" value="7tm_1"/>
    <property type="match status" value="1"/>
</dbReference>
<feature type="region of interest" description="Disordered" evidence="5">
    <location>
        <begin position="381"/>
        <end position="412"/>
    </location>
</feature>
<dbReference type="AlphaFoldDB" id="A0AAD9K268"/>
<evidence type="ECO:0000256" key="4">
    <source>
        <dbReference type="ARBA" id="ARBA00023136"/>
    </source>
</evidence>
<keyword evidence="3 6" id="KW-1133">Transmembrane helix</keyword>
<dbReference type="PRINTS" id="PR00237">
    <property type="entry name" value="GPCRRHODOPSN"/>
</dbReference>
<feature type="transmembrane region" description="Helical" evidence="6">
    <location>
        <begin position="211"/>
        <end position="233"/>
    </location>
</feature>
<dbReference type="Gene3D" id="1.20.1070.10">
    <property type="entry name" value="Rhodopsin 7-helix transmembrane proteins"/>
    <property type="match status" value="1"/>
</dbReference>
<evidence type="ECO:0000313" key="9">
    <source>
        <dbReference type="Proteomes" id="UP001208570"/>
    </source>
</evidence>
<dbReference type="InterPro" id="IPR017452">
    <property type="entry name" value="GPCR_Rhodpsn_7TM"/>
</dbReference>
<dbReference type="PANTHER" id="PTHR46641:SF2">
    <property type="entry name" value="FMRFAMIDE RECEPTOR"/>
    <property type="match status" value="1"/>
</dbReference>
<comment type="subcellular location">
    <subcellularLocation>
        <location evidence="1">Membrane</location>
    </subcellularLocation>
</comment>
<name>A0AAD9K268_9ANNE</name>
<comment type="caution">
    <text evidence="8">The sequence shown here is derived from an EMBL/GenBank/DDBJ whole genome shotgun (WGS) entry which is preliminary data.</text>
</comment>
<dbReference type="GO" id="GO:0016020">
    <property type="term" value="C:membrane"/>
    <property type="evidence" value="ECO:0007669"/>
    <property type="project" value="UniProtKB-SubCell"/>
</dbReference>
<dbReference type="PANTHER" id="PTHR46641">
    <property type="entry name" value="FMRFAMIDE RECEPTOR-RELATED"/>
    <property type="match status" value="1"/>
</dbReference>
<dbReference type="SUPFAM" id="SSF81321">
    <property type="entry name" value="Family A G protein-coupled receptor-like"/>
    <property type="match status" value="1"/>
</dbReference>
<evidence type="ECO:0000313" key="8">
    <source>
        <dbReference type="EMBL" id="KAK2162980.1"/>
    </source>
</evidence>
<sequence length="412" mass="47188">MTCDDDLWLLGDNSTDQGINFTGNRQLYEKVYNTLYRYGLPFICVCGFLGNVMNLIILAGKRVQHSLRRMERSANIGLIALAVADMSFCISAFPSTFLPLDYRFAEKGPLAYYACYCAGVINIFIFTSTWLTVAMSMERYLAISHPLKSRNIITLPRTKVVIVLVYVLSALFNVPVFWRYTISEQRCSNRSQYMVEPLNILDANFDHAYRALWAMLGNFIPLFLLLVCNVGLMRQIQKSYAMRRQMNGNAGIHQHSHADQETNNRITITLIAIVLMFLVLVAPSEILKHAVILFFGNLNHNYTYMTCEIVTNLMQTVNFSANFILYCIINPSFRKTMREMFCFRYQVLKQAENADTSFVEATYHGDRYSSLRLGSVRHQSIRASPPRYQSTRVSSSHRGVARSKSVPSRYGR</sequence>
<feature type="transmembrane region" description="Helical" evidence="6">
    <location>
        <begin position="158"/>
        <end position="178"/>
    </location>
</feature>
<dbReference type="GO" id="GO:0004930">
    <property type="term" value="F:G protein-coupled receptor activity"/>
    <property type="evidence" value="ECO:0007669"/>
    <property type="project" value="InterPro"/>
</dbReference>
<dbReference type="PROSITE" id="PS50262">
    <property type="entry name" value="G_PROTEIN_RECEP_F1_2"/>
    <property type="match status" value="1"/>
</dbReference>
<dbReference type="EMBL" id="JAODUP010000088">
    <property type="protein sequence ID" value="KAK2162980.1"/>
    <property type="molecule type" value="Genomic_DNA"/>
</dbReference>
<dbReference type="Proteomes" id="UP001208570">
    <property type="component" value="Unassembled WGS sequence"/>
</dbReference>
<organism evidence="8 9">
    <name type="scientific">Paralvinella palmiformis</name>
    <dbReference type="NCBI Taxonomy" id="53620"/>
    <lineage>
        <taxon>Eukaryota</taxon>
        <taxon>Metazoa</taxon>
        <taxon>Spiralia</taxon>
        <taxon>Lophotrochozoa</taxon>
        <taxon>Annelida</taxon>
        <taxon>Polychaeta</taxon>
        <taxon>Sedentaria</taxon>
        <taxon>Canalipalpata</taxon>
        <taxon>Terebellida</taxon>
        <taxon>Terebelliformia</taxon>
        <taxon>Alvinellidae</taxon>
        <taxon>Paralvinella</taxon>
    </lineage>
</organism>
<dbReference type="InterPro" id="IPR052954">
    <property type="entry name" value="GPCR-Ligand_Int"/>
</dbReference>
<keyword evidence="9" id="KW-1185">Reference proteome</keyword>
<evidence type="ECO:0000256" key="6">
    <source>
        <dbReference type="SAM" id="Phobius"/>
    </source>
</evidence>
<dbReference type="InterPro" id="IPR000276">
    <property type="entry name" value="GPCR_Rhodpsn"/>
</dbReference>
<gene>
    <name evidence="8" type="ORF">LSH36_88g04003</name>
</gene>
<feature type="transmembrane region" description="Helical" evidence="6">
    <location>
        <begin position="302"/>
        <end position="329"/>
    </location>
</feature>
<accession>A0AAD9K268</accession>
<feature type="transmembrane region" description="Helical" evidence="6">
    <location>
        <begin position="110"/>
        <end position="137"/>
    </location>
</feature>
<feature type="transmembrane region" description="Helical" evidence="6">
    <location>
        <begin position="266"/>
        <end position="282"/>
    </location>
</feature>
<feature type="transmembrane region" description="Helical" evidence="6">
    <location>
        <begin position="78"/>
        <end position="98"/>
    </location>
</feature>
<feature type="compositionally biased region" description="Polar residues" evidence="5">
    <location>
        <begin position="381"/>
        <end position="397"/>
    </location>
</feature>